<proteinExistence type="predicted"/>
<dbReference type="EMBL" id="GG686772">
    <property type="protein sequence ID" value="EEQ98382.1"/>
    <property type="molecule type" value="Genomic_DNA"/>
</dbReference>
<protein>
    <submittedName>
        <fullName evidence="1">Uncharacterized protein</fullName>
    </submittedName>
</protein>
<name>C5LY52_PERM5</name>
<organism evidence="2">
    <name type="scientific">Perkinsus marinus (strain ATCC 50983 / TXsc)</name>
    <dbReference type="NCBI Taxonomy" id="423536"/>
    <lineage>
        <taxon>Eukaryota</taxon>
        <taxon>Sar</taxon>
        <taxon>Alveolata</taxon>
        <taxon>Perkinsozoa</taxon>
        <taxon>Perkinsea</taxon>
        <taxon>Perkinsida</taxon>
        <taxon>Perkinsidae</taxon>
        <taxon>Perkinsus</taxon>
    </lineage>
</organism>
<dbReference type="InParanoid" id="C5LY52"/>
<dbReference type="AlphaFoldDB" id="C5LY52"/>
<keyword evidence="2" id="KW-1185">Reference proteome</keyword>
<evidence type="ECO:0000313" key="2">
    <source>
        <dbReference type="Proteomes" id="UP000007800"/>
    </source>
</evidence>
<accession>C5LY52</accession>
<gene>
    <name evidence="1" type="ORF">Pmar_PMAR013730</name>
</gene>
<evidence type="ECO:0000313" key="1">
    <source>
        <dbReference type="EMBL" id="EEQ98382.1"/>
    </source>
</evidence>
<dbReference type="RefSeq" id="XP_002765665.1">
    <property type="nucleotide sequence ID" value="XM_002765619.1"/>
</dbReference>
<dbReference type="Proteomes" id="UP000007800">
    <property type="component" value="Unassembled WGS sequence"/>
</dbReference>
<sequence length="96" mass="10473">MSRSLGHPPNYRPAGENRTGGLACEQIAILNQQGIRRLQEGFLASCLDHLEEAESLAITVADKSLQAATLNNKASYYRATNKPHTAMKSSITVDFL</sequence>
<reference evidence="1 2" key="1">
    <citation type="submission" date="2008-07" db="EMBL/GenBank/DDBJ databases">
        <authorList>
            <person name="El-Sayed N."/>
            <person name="Caler E."/>
            <person name="Inman J."/>
            <person name="Amedeo P."/>
            <person name="Hass B."/>
            <person name="Wortman J."/>
        </authorList>
    </citation>
    <scope>NUCLEOTIDE SEQUENCE [LARGE SCALE GENOMIC DNA]</scope>
    <source>
        <strain evidence="2">ATCC 50983 / TXsc</strain>
    </source>
</reference>
<dbReference type="GeneID" id="9040849"/>